<dbReference type="GO" id="GO:0005829">
    <property type="term" value="C:cytosol"/>
    <property type="evidence" value="ECO:0007669"/>
    <property type="project" value="TreeGrafter"/>
</dbReference>
<gene>
    <name evidence="4" type="ORF">AVDCRST_MAG75-2238</name>
</gene>
<evidence type="ECO:0000313" key="4">
    <source>
        <dbReference type="EMBL" id="CAA9402665.1"/>
    </source>
</evidence>
<accession>A0A6J4P710</accession>
<organism evidence="4">
    <name type="scientific">uncultured Propionibacteriaceae bacterium</name>
    <dbReference type="NCBI Taxonomy" id="257457"/>
    <lineage>
        <taxon>Bacteria</taxon>
        <taxon>Bacillati</taxon>
        <taxon>Actinomycetota</taxon>
        <taxon>Actinomycetes</taxon>
        <taxon>Propionibacteriales</taxon>
        <taxon>Propionibacteriaceae</taxon>
        <taxon>environmental samples</taxon>
    </lineage>
</organism>
<dbReference type="InterPro" id="IPR036452">
    <property type="entry name" value="Ribo_hydro-like"/>
</dbReference>
<sequence length="317" mass="33253">MTRVILDTDLAMGAPGSDIDDGFALALAHAEPLIELDMITTVNGNTDVESATLLSLELAERLGCGEVPIYRGAGAPLTRPDRFCGAPADTVAAFGHHEPKPGYAAVEITRHILANPGDITLVPIGPLTNVAAALSLDHRLATSVREIVVMGGIFLGQTHATGMPGEFNIWKDPEAAEAVLHSGAPLRFVGLDVTLQVRLTRAHAGEMAAAGGAFGEFAGSYTTGWIDHQAARHPDDPLQADSCAMHDPLAVAVVAHPEFVTWRDARVDVVTGDGPARGVMVTDLLTSVDAPPPNCQIATAVDAEAFMSYFLDTIAQL</sequence>
<dbReference type="EMBL" id="CADCUO010000151">
    <property type="protein sequence ID" value="CAA9402665.1"/>
    <property type="molecule type" value="Genomic_DNA"/>
</dbReference>
<evidence type="ECO:0000259" key="3">
    <source>
        <dbReference type="Pfam" id="PF01156"/>
    </source>
</evidence>
<dbReference type="PANTHER" id="PTHR12304">
    <property type="entry name" value="INOSINE-URIDINE PREFERRING NUCLEOSIDE HYDROLASE"/>
    <property type="match status" value="1"/>
</dbReference>
<dbReference type="GO" id="GO:0006152">
    <property type="term" value="P:purine nucleoside catabolic process"/>
    <property type="evidence" value="ECO:0007669"/>
    <property type="project" value="TreeGrafter"/>
</dbReference>
<dbReference type="EC" id="3.2.2.1" evidence="4"/>
<dbReference type="AlphaFoldDB" id="A0A6J4P710"/>
<evidence type="ECO:0000256" key="1">
    <source>
        <dbReference type="ARBA" id="ARBA00022801"/>
    </source>
</evidence>
<reference evidence="4" key="1">
    <citation type="submission" date="2020-02" db="EMBL/GenBank/DDBJ databases">
        <authorList>
            <person name="Meier V. D."/>
        </authorList>
    </citation>
    <scope>NUCLEOTIDE SEQUENCE</scope>
    <source>
        <strain evidence="4">AVDCRST_MAG75</strain>
    </source>
</reference>
<dbReference type="Gene3D" id="3.90.245.10">
    <property type="entry name" value="Ribonucleoside hydrolase-like"/>
    <property type="match status" value="1"/>
</dbReference>
<protein>
    <submittedName>
        <fullName evidence="4">Inosine-uridine preferring nucleoside hydrolase</fullName>
        <ecNumber evidence="4">3.2.2.1</ecNumber>
    </submittedName>
</protein>
<dbReference type="InterPro" id="IPR023186">
    <property type="entry name" value="IUNH"/>
</dbReference>
<dbReference type="Pfam" id="PF01156">
    <property type="entry name" value="IU_nuc_hydro"/>
    <property type="match status" value="1"/>
</dbReference>
<dbReference type="PANTHER" id="PTHR12304:SF4">
    <property type="entry name" value="URIDINE NUCLEOSIDASE"/>
    <property type="match status" value="1"/>
</dbReference>
<keyword evidence="2 4" id="KW-0326">Glycosidase</keyword>
<proteinExistence type="predicted"/>
<dbReference type="InterPro" id="IPR001910">
    <property type="entry name" value="Inosine/uridine_hydrolase_dom"/>
</dbReference>
<name>A0A6J4P710_9ACTN</name>
<dbReference type="SUPFAM" id="SSF53590">
    <property type="entry name" value="Nucleoside hydrolase"/>
    <property type="match status" value="1"/>
</dbReference>
<keyword evidence="1 4" id="KW-0378">Hydrolase</keyword>
<dbReference type="GO" id="GO:0008477">
    <property type="term" value="F:purine nucleosidase activity"/>
    <property type="evidence" value="ECO:0007669"/>
    <property type="project" value="UniProtKB-EC"/>
</dbReference>
<evidence type="ECO:0000256" key="2">
    <source>
        <dbReference type="ARBA" id="ARBA00023295"/>
    </source>
</evidence>
<feature type="domain" description="Inosine/uridine-preferring nucleoside hydrolase" evidence="3">
    <location>
        <begin position="4"/>
        <end position="307"/>
    </location>
</feature>